<dbReference type="GO" id="GO:0005524">
    <property type="term" value="F:ATP binding"/>
    <property type="evidence" value="ECO:0007669"/>
    <property type="project" value="UniProtKB-KW"/>
</dbReference>
<keyword evidence="13" id="KW-0472">Membrane</keyword>
<dbReference type="SUPFAM" id="SSF47384">
    <property type="entry name" value="Homodimeric domain of signal transducing histidine kinase"/>
    <property type="match status" value="1"/>
</dbReference>
<sequence>MKLIALLTLLIIGFWEPLSASSSLSFKRYQVEDGLSHNTVWCAMQDSYGFIWFGTSDGLNCYNGRTNKVYRNVLNDKYSLENNFVQALFEEENRNIWVGTNWGLYIYDRNQDRFTYFNKKTSYGVLISSEVKKIIKTQNGLIWIATLGQGLFIYDPKTDVLTQNSLYTSFVWDICETDLHHVYASSLQDGLFCFDGNGHFMQSPPELSVLNSSPGKNKINCIQNVGGVVWMGADSNILYKWDEARGRLESFTATPLSLGALRCIVDYSENELLIGTDNGLYFFDCETSVFTRADNPSDGDSLSDQFVNSMLKDAEGGLWVMTNLGGINYASKQTKYFEAYHSVNPNDKEDAGIVVGPFCEDVSGNIWIGARDGLYFFNTHTHQLTKHSLGKLGNKKYDIRALFLDGNNLWIGTNGDGLKIYDVKTGVVKEYYHSRDVLNTICSNDVLSIYKAHNGIIYVGTSWGLCCYDPQEDNFYVVNAIGTMISIVDIVEDMYGNLWVATSNSGVFRCQLKNGAWSHFEHRREDTTTITNNYVITLFEDMKGTMWFGTNGGGLCSFDSEKGIFIDFDPHNVLLPSKVIYSIEQDEVGDFWLSSNAGLIKINPLSKEHFRRFTVTDGLQGNQFNAHSSLKASDGKLYFGGINGFNAFTPEQFTDNQYIPPVYITDIQLPYTTDENLVHDILRLEKPLYVTPEITLPYEYNSFAISFAALSYEDPDKNRYSYMMRGVDKEWVVNARSTTASYTNLPPGQYEFVVRGSNNDSKWNMEGATILIVITPPWWRTPWAYLVYILLLLGATYYIAFRWDRYVKLRYKQRMDEFRVSKEKEIYESKISFFINLVHEIRTPLSLIRLPLEKLMESSKEVGEKKYLSVIDKNVNYLLGITTQLLDFQKMESGSLQISKASSNVNQLLEEVYEQFTGAAEIKNISLALNMPEETVFASIDRDKVRKILVNLVGNAIKFAKGHIELKLLLNNDRFEIRVNDDGMGVPDSEKQRIFEAFYQVQGKKESATGTGIGLAFSKSLAEAHQGELRLEDSEQGGSSFILVLPVGEVTSVEKDSKVQEEISDIIVEEPDAATVHATGKFTILLVEDNIELLNMTKDALSSNFHVLKAENGRKALEVLSHESVDVIVSDIMMPEMNGLELTKEVKSNIDYSHIPVILLTAKTTLESKIEGFECGADAYVEKPFSSKQLRMQIENLLKLRQAFHKLMAGLSGTTQITNPTSEFTLSQKDCEFIARIQEVINEQLSDEDFSIDSLAETVHMSRSNFYRKIKALSGMAPNDYLKTIRLNHAAELIKAGERISEVCERVGFTSSSYFAKCFKAQFGVLPREYKG</sequence>
<dbReference type="SUPFAM" id="SSF63829">
    <property type="entry name" value="Calcium-dependent phosphotriesterase"/>
    <property type="match status" value="3"/>
</dbReference>
<dbReference type="InterPro" id="IPR005467">
    <property type="entry name" value="His_kinase_dom"/>
</dbReference>
<evidence type="ECO:0000256" key="11">
    <source>
        <dbReference type="ARBA" id="ARBA00023163"/>
    </source>
</evidence>
<dbReference type="PROSITE" id="PS50110">
    <property type="entry name" value="RESPONSE_REGULATORY"/>
    <property type="match status" value="1"/>
</dbReference>
<dbReference type="SMART" id="SM00342">
    <property type="entry name" value="HTH_ARAC"/>
    <property type="match status" value="1"/>
</dbReference>
<dbReference type="Gene3D" id="1.10.287.130">
    <property type="match status" value="1"/>
</dbReference>
<keyword evidence="7" id="KW-0067">ATP-binding</keyword>
<organism evidence="17 18">
    <name type="scientific">Jilunia laotingensis</name>
    <dbReference type="NCBI Taxonomy" id="2763675"/>
    <lineage>
        <taxon>Bacteria</taxon>
        <taxon>Pseudomonadati</taxon>
        <taxon>Bacteroidota</taxon>
        <taxon>Bacteroidia</taxon>
        <taxon>Bacteroidales</taxon>
        <taxon>Bacteroidaceae</taxon>
        <taxon>Jilunia</taxon>
    </lineage>
</organism>
<dbReference type="Pfam" id="PF00072">
    <property type="entry name" value="Response_reg"/>
    <property type="match status" value="1"/>
</dbReference>
<dbReference type="PROSITE" id="PS01124">
    <property type="entry name" value="HTH_ARAC_FAMILY_2"/>
    <property type="match status" value="1"/>
</dbReference>
<reference evidence="17" key="1">
    <citation type="submission" date="2020-08" db="EMBL/GenBank/DDBJ databases">
        <title>Genome public.</title>
        <authorList>
            <person name="Liu C."/>
            <person name="Sun Q."/>
        </authorList>
    </citation>
    <scope>NUCLEOTIDE SEQUENCE</scope>
    <source>
        <strain evidence="17">N12</strain>
    </source>
</reference>
<dbReference type="Gene3D" id="2.60.40.10">
    <property type="entry name" value="Immunoglobulins"/>
    <property type="match status" value="1"/>
</dbReference>
<keyword evidence="6" id="KW-0418">Kinase</keyword>
<dbReference type="InterPro" id="IPR001789">
    <property type="entry name" value="Sig_transdc_resp-reg_receiver"/>
</dbReference>
<dbReference type="InterPro" id="IPR009057">
    <property type="entry name" value="Homeodomain-like_sf"/>
</dbReference>
<evidence type="ECO:0000259" key="15">
    <source>
        <dbReference type="PROSITE" id="PS50109"/>
    </source>
</evidence>
<dbReference type="PRINTS" id="PR00344">
    <property type="entry name" value="BCTRLSENSOR"/>
</dbReference>
<dbReference type="PANTHER" id="PTHR43547:SF2">
    <property type="entry name" value="HYBRID SIGNAL TRANSDUCTION HISTIDINE KINASE C"/>
    <property type="match status" value="1"/>
</dbReference>
<keyword evidence="3 12" id="KW-0597">Phosphoprotein</keyword>
<dbReference type="SUPFAM" id="SSF55874">
    <property type="entry name" value="ATPase domain of HSP90 chaperone/DNA topoisomerase II/histidine kinase"/>
    <property type="match status" value="1"/>
</dbReference>
<evidence type="ECO:0000256" key="4">
    <source>
        <dbReference type="ARBA" id="ARBA00022679"/>
    </source>
</evidence>
<evidence type="ECO:0000259" key="16">
    <source>
        <dbReference type="PROSITE" id="PS50110"/>
    </source>
</evidence>
<dbReference type="FunFam" id="2.60.40.10:FF:000791">
    <property type="entry name" value="Two-component system sensor histidine kinase/response regulator"/>
    <property type="match status" value="1"/>
</dbReference>
<dbReference type="InterPro" id="IPR004358">
    <property type="entry name" value="Sig_transdc_His_kin-like_C"/>
</dbReference>
<dbReference type="GO" id="GO:0043565">
    <property type="term" value="F:sequence-specific DNA binding"/>
    <property type="evidence" value="ECO:0007669"/>
    <property type="project" value="InterPro"/>
</dbReference>
<evidence type="ECO:0000259" key="14">
    <source>
        <dbReference type="PROSITE" id="PS01124"/>
    </source>
</evidence>
<keyword evidence="11" id="KW-0804">Transcription</keyword>
<dbReference type="Gene3D" id="2.130.10.10">
    <property type="entry name" value="YVTN repeat-like/Quinoprotein amine dehydrogenase"/>
    <property type="match status" value="2"/>
</dbReference>
<evidence type="ECO:0000256" key="2">
    <source>
        <dbReference type="ARBA" id="ARBA00012438"/>
    </source>
</evidence>
<dbReference type="Pfam" id="PF07494">
    <property type="entry name" value="Reg_prop"/>
    <property type="match status" value="2"/>
</dbReference>
<keyword evidence="18" id="KW-1185">Reference proteome</keyword>
<evidence type="ECO:0000256" key="13">
    <source>
        <dbReference type="SAM" id="Phobius"/>
    </source>
</evidence>
<dbReference type="InterPro" id="IPR011110">
    <property type="entry name" value="Reg_prop"/>
</dbReference>
<keyword evidence="10" id="KW-0238">DNA-binding</keyword>
<evidence type="ECO:0000256" key="6">
    <source>
        <dbReference type="ARBA" id="ARBA00022777"/>
    </source>
</evidence>
<protein>
    <recommendedName>
        <fullName evidence="2">histidine kinase</fullName>
        <ecNumber evidence="2">2.7.13.3</ecNumber>
    </recommendedName>
</protein>
<dbReference type="FunFam" id="3.30.565.10:FF:000037">
    <property type="entry name" value="Hybrid sensor histidine kinase/response regulator"/>
    <property type="match status" value="1"/>
</dbReference>
<gene>
    <name evidence="17" type="ORF">H8744_04285</name>
</gene>
<comment type="catalytic activity">
    <reaction evidence="1">
        <text>ATP + protein L-histidine = ADP + protein N-phospho-L-histidine.</text>
        <dbReference type="EC" id="2.7.13.3"/>
    </reaction>
</comment>
<dbReference type="InterPro" id="IPR036097">
    <property type="entry name" value="HisK_dim/P_sf"/>
</dbReference>
<feature type="domain" description="Response regulatory" evidence="16">
    <location>
        <begin position="1083"/>
        <end position="1198"/>
    </location>
</feature>
<evidence type="ECO:0000256" key="1">
    <source>
        <dbReference type="ARBA" id="ARBA00000085"/>
    </source>
</evidence>
<dbReference type="EC" id="2.7.13.3" evidence="2"/>
<dbReference type="Pfam" id="PF07495">
    <property type="entry name" value="Y_Y_Y"/>
    <property type="match status" value="1"/>
</dbReference>
<evidence type="ECO:0000256" key="3">
    <source>
        <dbReference type="ARBA" id="ARBA00022553"/>
    </source>
</evidence>
<dbReference type="Pfam" id="PF12833">
    <property type="entry name" value="HTH_18"/>
    <property type="match status" value="1"/>
</dbReference>
<dbReference type="InterPro" id="IPR011006">
    <property type="entry name" value="CheY-like_superfamily"/>
</dbReference>
<evidence type="ECO:0000256" key="7">
    <source>
        <dbReference type="ARBA" id="ARBA00022840"/>
    </source>
</evidence>
<dbReference type="FunFam" id="1.10.287.130:FF:000045">
    <property type="entry name" value="Two-component system sensor histidine kinase/response regulator"/>
    <property type="match status" value="1"/>
</dbReference>
<evidence type="ECO:0000256" key="10">
    <source>
        <dbReference type="ARBA" id="ARBA00023125"/>
    </source>
</evidence>
<evidence type="ECO:0000256" key="5">
    <source>
        <dbReference type="ARBA" id="ARBA00022741"/>
    </source>
</evidence>
<evidence type="ECO:0000256" key="9">
    <source>
        <dbReference type="ARBA" id="ARBA00023015"/>
    </source>
</evidence>
<dbReference type="PROSITE" id="PS00041">
    <property type="entry name" value="HTH_ARAC_FAMILY_1"/>
    <property type="match status" value="1"/>
</dbReference>
<dbReference type="SMART" id="SM00387">
    <property type="entry name" value="HATPase_c"/>
    <property type="match status" value="1"/>
</dbReference>
<evidence type="ECO:0000256" key="12">
    <source>
        <dbReference type="PROSITE-ProRule" id="PRU00169"/>
    </source>
</evidence>
<dbReference type="SUPFAM" id="SSF52172">
    <property type="entry name" value="CheY-like"/>
    <property type="match status" value="1"/>
</dbReference>
<keyword evidence="13" id="KW-1133">Transmembrane helix</keyword>
<dbReference type="SMART" id="SM00388">
    <property type="entry name" value="HisKA"/>
    <property type="match status" value="1"/>
</dbReference>
<dbReference type="RefSeq" id="WP_262433649.1">
    <property type="nucleotide sequence ID" value="NZ_JACRTF010000001.1"/>
</dbReference>
<dbReference type="SUPFAM" id="SSF46689">
    <property type="entry name" value="Homeodomain-like"/>
    <property type="match status" value="1"/>
</dbReference>
<dbReference type="CDD" id="cd17574">
    <property type="entry name" value="REC_OmpR"/>
    <property type="match status" value="1"/>
</dbReference>
<dbReference type="Gene3D" id="1.10.10.60">
    <property type="entry name" value="Homeodomain-like"/>
    <property type="match status" value="2"/>
</dbReference>
<dbReference type="Gene3D" id="3.30.565.10">
    <property type="entry name" value="Histidine kinase-like ATPase, C-terminal domain"/>
    <property type="match status" value="1"/>
</dbReference>
<dbReference type="GO" id="GO:0000155">
    <property type="term" value="F:phosphorelay sensor kinase activity"/>
    <property type="evidence" value="ECO:0007669"/>
    <property type="project" value="InterPro"/>
</dbReference>
<dbReference type="CDD" id="cd00082">
    <property type="entry name" value="HisKA"/>
    <property type="match status" value="1"/>
</dbReference>
<dbReference type="PANTHER" id="PTHR43547">
    <property type="entry name" value="TWO-COMPONENT HISTIDINE KINASE"/>
    <property type="match status" value="1"/>
</dbReference>
<dbReference type="InterPro" id="IPR018062">
    <property type="entry name" value="HTH_AraC-typ_CS"/>
</dbReference>
<dbReference type="InterPro" id="IPR015943">
    <property type="entry name" value="WD40/YVTN_repeat-like_dom_sf"/>
</dbReference>
<proteinExistence type="predicted"/>
<dbReference type="SMART" id="SM00448">
    <property type="entry name" value="REC"/>
    <property type="match status" value="1"/>
</dbReference>
<dbReference type="Pfam" id="PF02518">
    <property type="entry name" value="HATPase_c"/>
    <property type="match status" value="1"/>
</dbReference>
<keyword evidence="5" id="KW-0547">Nucleotide-binding</keyword>
<dbReference type="Proteomes" id="UP000651085">
    <property type="component" value="Unassembled WGS sequence"/>
</dbReference>
<accession>A0A926F5W0</accession>
<evidence type="ECO:0000313" key="18">
    <source>
        <dbReference type="Proteomes" id="UP000651085"/>
    </source>
</evidence>
<dbReference type="InterPro" id="IPR013783">
    <property type="entry name" value="Ig-like_fold"/>
</dbReference>
<dbReference type="PROSITE" id="PS50109">
    <property type="entry name" value="HIS_KIN"/>
    <property type="match status" value="1"/>
</dbReference>
<name>A0A926F5W0_9BACT</name>
<keyword evidence="4" id="KW-0808">Transferase</keyword>
<dbReference type="Gene3D" id="3.40.50.2300">
    <property type="match status" value="1"/>
</dbReference>
<dbReference type="EMBL" id="JACRTF010000001">
    <property type="protein sequence ID" value="MBC8592474.1"/>
    <property type="molecule type" value="Genomic_DNA"/>
</dbReference>
<dbReference type="InterPro" id="IPR003594">
    <property type="entry name" value="HATPase_dom"/>
</dbReference>
<feature type="transmembrane region" description="Helical" evidence="13">
    <location>
        <begin position="783"/>
        <end position="801"/>
    </location>
</feature>
<dbReference type="Pfam" id="PF00512">
    <property type="entry name" value="HisKA"/>
    <property type="match status" value="1"/>
</dbReference>
<feature type="domain" description="Histidine kinase" evidence="15">
    <location>
        <begin position="836"/>
        <end position="1049"/>
    </location>
</feature>
<dbReference type="GO" id="GO:0003700">
    <property type="term" value="F:DNA-binding transcription factor activity"/>
    <property type="evidence" value="ECO:0007669"/>
    <property type="project" value="InterPro"/>
</dbReference>
<feature type="modified residue" description="4-aspartylphosphate" evidence="12">
    <location>
        <position position="1131"/>
    </location>
</feature>
<comment type="caution">
    <text evidence="17">The sequence shown here is derived from an EMBL/GenBank/DDBJ whole genome shotgun (WGS) entry which is preliminary data.</text>
</comment>
<evidence type="ECO:0000256" key="8">
    <source>
        <dbReference type="ARBA" id="ARBA00023012"/>
    </source>
</evidence>
<dbReference type="InterPro" id="IPR036890">
    <property type="entry name" value="HATPase_C_sf"/>
</dbReference>
<dbReference type="InterPro" id="IPR018060">
    <property type="entry name" value="HTH_AraC"/>
</dbReference>
<dbReference type="InterPro" id="IPR003661">
    <property type="entry name" value="HisK_dim/P_dom"/>
</dbReference>
<evidence type="ECO:0000313" key="17">
    <source>
        <dbReference type="EMBL" id="MBC8592474.1"/>
    </source>
</evidence>
<feature type="domain" description="HTH araC/xylS-type" evidence="14">
    <location>
        <begin position="1235"/>
        <end position="1332"/>
    </location>
</feature>
<keyword evidence="13" id="KW-0812">Transmembrane</keyword>
<dbReference type="InterPro" id="IPR011123">
    <property type="entry name" value="Y_Y_Y"/>
</dbReference>
<keyword evidence="9" id="KW-0805">Transcription regulation</keyword>
<keyword evidence="8" id="KW-0902">Two-component regulatory system</keyword>